<dbReference type="Gene3D" id="3.20.20.80">
    <property type="entry name" value="Glycosidases"/>
    <property type="match status" value="1"/>
</dbReference>
<comment type="catalytic activity">
    <reaction evidence="1">
        <text>Random hydrolysis of (1-&gt;4)-beta-D-mannosidic linkages in mannans, galactomannans and glucomannans.</text>
        <dbReference type="EC" id="3.2.1.78"/>
    </reaction>
</comment>
<keyword evidence="5" id="KW-0732">Signal</keyword>
<dbReference type="RefSeq" id="WP_058639219.1">
    <property type="nucleotide sequence ID" value="NZ_LDSN01000042.1"/>
</dbReference>
<dbReference type="GO" id="GO:0000272">
    <property type="term" value="P:polysaccharide catabolic process"/>
    <property type="evidence" value="ECO:0007669"/>
    <property type="project" value="InterPro"/>
</dbReference>
<dbReference type="SUPFAM" id="SSF51445">
    <property type="entry name" value="(Trans)glycosidases"/>
    <property type="match status" value="1"/>
</dbReference>
<dbReference type="GO" id="GO:0004553">
    <property type="term" value="F:hydrolase activity, hydrolyzing O-glycosyl compounds"/>
    <property type="evidence" value="ECO:0007669"/>
    <property type="project" value="InterPro"/>
</dbReference>
<keyword evidence="3 7" id="KW-0378">Hydrolase</keyword>
<dbReference type="EMBL" id="LDSN01000042">
    <property type="protein sequence ID" value="KTT16434.1"/>
    <property type="molecule type" value="Genomic_DNA"/>
</dbReference>
<evidence type="ECO:0000313" key="8">
    <source>
        <dbReference type="Proteomes" id="UP000071644"/>
    </source>
</evidence>
<comment type="caution">
    <text evidence="7">The sequence shown here is derived from an EMBL/GenBank/DDBJ whole genome shotgun (WGS) entry which is preliminary data.</text>
</comment>
<gene>
    <name evidence="7" type="ORF">NS96R_15690</name>
</gene>
<evidence type="ECO:0000259" key="6">
    <source>
        <dbReference type="Pfam" id="PF00150"/>
    </source>
</evidence>
<feature type="domain" description="Glycoside hydrolase family 5" evidence="6">
    <location>
        <begin position="276"/>
        <end position="370"/>
    </location>
</feature>
<dbReference type="EC" id="3.2.1.78" evidence="2"/>
<dbReference type="Pfam" id="PF00150">
    <property type="entry name" value="Cellulase"/>
    <property type="match status" value="1"/>
</dbReference>
<feature type="chain" id="PRO_5042493236" description="mannan endo-1,4-beta-mannosidase" evidence="5">
    <location>
        <begin position="20"/>
        <end position="865"/>
    </location>
</feature>
<sequence length="865" mass="94711">MTLSAMRALLSLAALSALALPINVQAEAWQVSIDEQNGLPVVTQGGGPVMSAKFDFWAQDWSWTGFQTALSVDGPARYTLQGQNKDLDFELKAAITQVQPQTLAWDFDLDAHSRQRDVIGGGMVFQFDPAQIAGPMGAPQLLAGNRGWSWGGAEQGRRVEMRFDPPLAKVYFERGNPSELRAFFYKDDIAPGKQQLKAALNVTGDIALAPTPTERFGLVDPTAWSLDKLDWRTSPVDLSFLNAQQKPAGKHGFVKASGEQLVFEDSTPVRFWGTNLSAYALFKSPDEEIVQQAKRLSALGFNLVRLHHHDSPWVSPNVFGDGTLVRNTQRVDAESMRKLDLWIKALKDEGIYIWLDLHVQRALTTQDGIDDFGELAKGEARVDLKGYAYVNASIQQAMKRFATQYLGHVNPLTGLAYKDDPAIAAILLTNENDITQHYGNALLPDKDVPRHSQRYMAAAKAFASQHDLPAELTWRAWQPGPSKLFLNDLEQRFNADMIAHLRALGVRVPIATTSTWGGNGLSALPALTVGDVIDAHSYGASGQLEKNPLTSDGLIDWLAAAQVVGKPLTVSEWNAEPFPLPDRHSLPLYIAGTASHQGWDAMLQYAYSQQAFNPGWRTADNWHAYNDPALLATLPAAALMYRRGDVQPASTHYVFAPSPDTLFNQEITPRTSALLRTAVGLGQLQIALPATPELPWLKPAAIADGATVLHDPARALLPTDATESVSDTGELKRNWQSGLYTIDTPLTQAVTGWLGGRTITLGDVQVQASTPYASVAVQSLDGVVLGQSRSMLVSLGTRAVPQPEQNTRFHVEPLKAELSIKAPAGLKLFARDAQAQLKPLPASYRDGRYHIILDGTYMSNWLFLK</sequence>
<keyword evidence="4" id="KW-0326">Glycosidase</keyword>
<dbReference type="Proteomes" id="UP000071644">
    <property type="component" value="Unassembled WGS sequence"/>
</dbReference>
<dbReference type="AlphaFoldDB" id="A0AAJ0PE01"/>
<evidence type="ECO:0000256" key="4">
    <source>
        <dbReference type="ARBA" id="ARBA00023295"/>
    </source>
</evidence>
<organism evidence="7 8">
    <name type="scientific">Pseudomonas parafulva</name>
    <dbReference type="NCBI Taxonomy" id="157782"/>
    <lineage>
        <taxon>Bacteria</taxon>
        <taxon>Pseudomonadati</taxon>
        <taxon>Pseudomonadota</taxon>
        <taxon>Gammaproteobacteria</taxon>
        <taxon>Pseudomonadales</taxon>
        <taxon>Pseudomonadaceae</taxon>
        <taxon>Pseudomonas</taxon>
    </lineage>
</organism>
<evidence type="ECO:0000256" key="5">
    <source>
        <dbReference type="SAM" id="SignalP"/>
    </source>
</evidence>
<proteinExistence type="predicted"/>
<dbReference type="InterPro" id="IPR017853">
    <property type="entry name" value="GH"/>
</dbReference>
<reference evidence="7 8" key="1">
    <citation type="journal article" date="2016" name="Front. Microbiol.">
        <title>Genomic Resource of Rice Seed Associated Bacteria.</title>
        <authorList>
            <person name="Midha S."/>
            <person name="Bansal K."/>
            <person name="Sharma S."/>
            <person name="Kumar N."/>
            <person name="Patil P.P."/>
            <person name="Chaudhry V."/>
            <person name="Patil P.B."/>
        </authorList>
    </citation>
    <scope>NUCLEOTIDE SEQUENCE [LARGE SCALE GENOMIC DNA]</scope>
    <source>
        <strain evidence="7 8">NS96</strain>
    </source>
</reference>
<evidence type="ECO:0000256" key="3">
    <source>
        <dbReference type="ARBA" id="ARBA00022801"/>
    </source>
</evidence>
<feature type="signal peptide" evidence="5">
    <location>
        <begin position="1"/>
        <end position="19"/>
    </location>
</feature>
<evidence type="ECO:0000256" key="1">
    <source>
        <dbReference type="ARBA" id="ARBA00001678"/>
    </source>
</evidence>
<evidence type="ECO:0000313" key="7">
    <source>
        <dbReference type="EMBL" id="KTT16434.1"/>
    </source>
</evidence>
<name>A0AAJ0PE01_9PSED</name>
<dbReference type="PANTHER" id="PTHR31451">
    <property type="match status" value="1"/>
</dbReference>
<accession>A0AAJ0PE01</accession>
<evidence type="ECO:0000256" key="2">
    <source>
        <dbReference type="ARBA" id="ARBA00012706"/>
    </source>
</evidence>
<protein>
    <recommendedName>
        <fullName evidence="2">mannan endo-1,4-beta-mannosidase</fullName>
        <ecNumber evidence="2">3.2.1.78</ecNumber>
    </recommendedName>
</protein>
<dbReference type="InterPro" id="IPR045053">
    <property type="entry name" value="MAN-like"/>
</dbReference>
<dbReference type="InterPro" id="IPR001547">
    <property type="entry name" value="Glyco_hydro_5"/>
</dbReference>